<dbReference type="Gene3D" id="1.10.287.950">
    <property type="entry name" value="Methyl-accepting chemotaxis protein"/>
    <property type="match status" value="1"/>
</dbReference>
<keyword evidence="4" id="KW-0472">Membrane</keyword>
<dbReference type="GO" id="GO:0016020">
    <property type="term" value="C:membrane"/>
    <property type="evidence" value="ECO:0007669"/>
    <property type="project" value="InterPro"/>
</dbReference>
<keyword evidence="8" id="KW-1185">Reference proteome</keyword>
<evidence type="ECO:0000256" key="2">
    <source>
        <dbReference type="ARBA" id="ARBA00029447"/>
    </source>
</evidence>
<feature type="transmembrane region" description="Helical" evidence="4">
    <location>
        <begin position="57"/>
        <end position="76"/>
    </location>
</feature>
<evidence type="ECO:0000256" key="3">
    <source>
        <dbReference type="PROSITE-ProRule" id="PRU00284"/>
    </source>
</evidence>
<dbReference type="Pfam" id="PF00015">
    <property type="entry name" value="MCPsignal"/>
    <property type="match status" value="1"/>
</dbReference>
<dbReference type="KEGG" id="vab:WPS_30660"/>
<evidence type="ECO:0008006" key="9">
    <source>
        <dbReference type="Google" id="ProtNLM"/>
    </source>
</evidence>
<dbReference type="SMART" id="SM00283">
    <property type="entry name" value="MA"/>
    <property type="match status" value="1"/>
</dbReference>
<keyword evidence="4" id="KW-0812">Transmembrane</keyword>
<dbReference type="SUPFAM" id="SSF58104">
    <property type="entry name" value="Methyl-accepting chemotaxis protein (MCP) signaling domain"/>
    <property type="match status" value="1"/>
</dbReference>
<evidence type="ECO:0000313" key="7">
    <source>
        <dbReference type="EMBL" id="BDE07790.1"/>
    </source>
</evidence>
<protein>
    <recommendedName>
        <fullName evidence="9">Methyl-accepting chemotaxis protein</fullName>
    </recommendedName>
</protein>
<evidence type="ECO:0000259" key="6">
    <source>
        <dbReference type="PROSITE" id="PS50885"/>
    </source>
</evidence>
<evidence type="ECO:0000256" key="4">
    <source>
        <dbReference type="SAM" id="Phobius"/>
    </source>
</evidence>
<proteinExistence type="inferred from homology"/>
<dbReference type="PRINTS" id="PR00260">
    <property type="entry name" value="CHEMTRNSDUCR"/>
</dbReference>
<dbReference type="Proteomes" id="UP001317532">
    <property type="component" value="Chromosome"/>
</dbReference>
<dbReference type="CDD" id="cd11386">
    <property type="entry name" value="MCP_signal"/>
    <property type="match status" value="1"/>
</dbReference>
<name>A0AAN1XYM3_UNVUL</name>
<dbReference type="InterPro" id="IPR004089">
    <property type="entry name" value="MCPsignal_dom"/>
</dbReference>
<dbReference type="PANTHER" id="PTHR32089:SF112">
    <property type="entry name" value="LYSOZYME-LIKE PROTEIN-RELATED"/>
    <property type="match status" value="1"/>
</dbReference>
<feature type="domain" description="HAMP" evidence="6">
    <location>
        <begin position="105"/>
        <end position="156"/>
    </location>
</feature>
<sequence>MIAAALFAGCPRFPELDPVALVAVGFAALAAGRLTAIGAALAGGIAAFLAHPSGSEAAILSALAVFAGGTGLAWMLGDAAAARGDGDELSLALLGGERVALPASGTLAQSIAALNTGVREVAGGDLTKNLAVADGPLGELAVGLNKLIFGIREFLRSMHGETATLQRSGAELRSTASSSLAVIEGGAIAQKQLEDGIVEQSTIVEGALTKVRSMADAIGELAGSAEQQTRSLDETAVSVTAMSASIEEVSAQVDSLLSISSETTLTADRGGTAIHTIVDAMATIRSTIDELGDDIRRLGDNSDQIGDIVKVIDRIAEQTNLLALNAAIEAARAGEHGRGFAVVASEIRKLADGSVQATKEIAGHIGSTQSVIAQVTDAMTRLNERVEQSVKSTDSASEALREIVEAVLGANRQIGQISTVTRSMAENTFRVIRSIEEITHSVGANLAATTRMASHSGEVSRAFDAITSISSQNASSVEVLTYVNAEVTSAAQRILESVEEMNQRASSIDALLGRYAIADAREETPL</sequence>
<dbReference type="PROSITE" id="PS50111">
    <property type="entry name" value="CHEMOTAXIS_TRANSDUC_2"/>
    <property type="match status" value="1"/>
</dbReference>
<dbReference type="PROSITE" id="PS50885">
    <property type="entry name" value="HAMP"/>
    <property type="match status" value="1"/>
</dbReference>
<dbReference type="GO" id="GO:0007165">
    <property type="term" value="P:signal transduction"/>
    <property type="evidence" value="ECO:0007669"/>
    <property type="project" value="UniProtKB-KW"/>
</dbReference>
<gene>
    <name evidence="7" type="ORF">WPS_30660</name>
</gene>
<keyword evidence="1 3" id="KW-0807">Transducer</keyword>
<dbReference type="EMBL" id="AP025523">
    <property type="protein sequence ID" value="BDE07790.1"/>
    <property type="molecule type" value="Genomic_DNA"/>
</dbReference>
<evidence type="ECO:0000259" key="5">
    <source>
        <dbReference type="PROSITE" id="PS50111"/>
    </source>
</evidence>
<evidence type="ECO:0000256" key="1">
    <source>
        <dbReference type="ARBA" id="ARBA00023224"/>
    </source>
</evidence>
<evidence type="ECO:0000313" key="8">
    <source>
        <dbReference type="Proteomes" id="UP001317532"/>
    </source>
</evidence>
<dbReference type="GO" id="GO:0004888">
    <property type="term" value="F:transmembrane signaling receptor activity"/>
    <property type="evidence" value="ECO:0007669"/>
    <property type="project" value="InterPro"/>
</dbReference>
<feature type="domain" description="Methyl-accepting transducer" evidence="5">
    <location>
        <begin position="203"/>
        <end position="439"/>
    </location>
</feature>
<reference evidence="7 8" key="1">
    <citation type="journal article" date="2022" name="ISME Commun">
        <title>Vulcanimicrobium alpinus gen. nov. sp. nov., the first cultivated representative of the candidate phylum 'Eremiobacterota', is a metabolically versatile aerobic anoxygenic phototroph.</title>
        <authorList>
            <person name="Yabe S."/>
            <person name="Muto K."/>
            <person name="Abe K."/>
            <person name="Yokota A."/>
            <person name="Staudigel H."/>
            <person name="Tebo B.M."/>
        </authorList>
    </citation>
    <scope>NUCLEOTIDE SEQUENCE [LARGE SCALE GENOMIC DNA]</scope>
    <source>
        <strain evidence="7 8">WC8-2</strain>
    </source>
</reference>
<feature type="transmembrane region" description="Helical" evidence="4">
    <location>
        <begin position="20"/>
        <end position="50"/>
    </location>
</feature>
<dbReference type="InterPro" id="IPR004090">
    <property type="entry name" value="Chemotax_Me-accpt_rcpt"/>
</dbReference>
<comment type="similarity">
    <text evidence="2">Belongs to the methyl-accepting chemotaxis (MCP) protein family.</text>
</comment>
<organism evidence="7 8">
    <name type="scientific">Vulcanimicrobium alpinum</name>
    <dbReference type="NCBI Taxonomy" id="3016050"/>
    <lineage>
        <taxon>Bacteria</taxon>
        <taxon>Bacillati</taxon>
        <taxon>Vulcanimicrobiota</taxon>
        <taxon>Vulcanimicrobiia</taxon>
        <taxon>Vulcanimicrobiales</taxon>
        <taxon>Vulcanimicrobiaceae</taxon>
        <taxon>Vulcanimicrobium</taxon>
    </lineage>
</organism>
<accession>A0AAN1XYM3</accession>
<dbReference type="GO" id="GO:0006935">
    <property type="term" value="P:chemotaxis"/>
    <property type="evidence" value="ECO:0007669"/>
    <property type="project" value="InterPro"/>
</dbReference>
<keyword evidence="4" id="KW-1133">Transmembrane helix</keyword>
<dbReference type="PANTHER" id="PTHR32089">
    <property type="entry name" value="METHYL-ACCEPTING CHEMOTAXIS PROTEIN MCPB"/>
    <property type="match status" value="1"/>
</dbReference>
<dbReference type="InterPro" id="IPR003660">
    <property type="entry name" value="HAMP_dom"/>
</dbReference>
<dbReference type="AlphaFoldDB" id="A0AAN1XYM3"/>